<dbReference type="InterPro" id="IPR037914">
    <property type="entry name" value="SpoVT-AbrB_sf"/>
</dbReference>
<dbReference type="RefSeq" id="WP_179488014.1">
    <property type="nucleotide sequence ID" value="NZ_JACCCW010000001.1"/>
</dbReference>
<sequence>MELKIRKIGNGYGVLFPKQLLEEMRVTENSVLQVEKIDGVYQIHPHDPEFAAALRAFRETEPAHRNSYRELAK</sequence>
<dbReference type="AlphaFoldDB" id="A0A7Y9PEP5"/>
<name>A0A7Y9PEP5_9BACT</name>
<dbReference type="SUPFAM" id="SSF89447">
    <property type="entry name" value="AbrB/MazE/MraZ-like"/>
    <property type="match status" value="1"/>
</dbReference>
<reference evidence="1 2" key="1">
    <citation type="submission" date="2020-07" db="EMBL/GenBank/DDBJ databases">
        <title>Genomic Encyclopedia of Type Strains, Phase IV (KMG-V): Genome sequencing to study the core and pangenomes of soil and plant-associated prokaryotes.</title>
        <authorList>
            <person name="Whitman W."/>
        </authorList>
    </citation>
    <scope>NUCLEOTIDE SEQUENCE [LARGE SCALE GENOMIC DNA]</scope>
    <source>
        <strain evidence="1 2">X4EP2</strain>
    </source>
</reference>
<gene>
    <name evidence="1" type="ORF">HDF17_000820</name>
</gene>
<protein>
    <submittedName>
        <fullName evidence="1">Antitoxin component of MazEF toxin-antitoxin module</fullName>
    </submittedName>
</protein>
<dbReference type="Gene3D" id="2.10.260.10">
    <property type="match status" value="1"/>
</dbReference>
<dbReference type="EMBL" id="JACCCW010000001">
    <property type="protein sequence ID" value="NYF78533.1"/>
    <property type="molecule type" value="Genomic_DNA"/>
</dbReference>
<proteinExistence type="predicted"/>
<keyword evidence="2" id="KW-1185">Reference proteome</keyword>
<accession>A0A7Y9PEP5</accession>
<evidence type="ECO:0000313" key="1">
    <source>
        <dbReference type="EMBL" id="NYF78533.1"/>
    </source>
</evidence>
<comment type="caution">
    <text evidence="1">The sequence shown here is derived from an EMBL/GenBank/DDBJ whole genome shotgun (WGS) entry which is preliminary data.</text>
</comment>
<organism evidence="1 2">
    <name type="scientific">Granulicella arctica</name>
    <dbReference type="NCBI Taxonomy" id="940613"/>
    <lineage>
        <taxon>Bacteria</taxon>
        <taxon>Pseudomonadati</taxon>
        <taxon>Acidobacteriota</taxon>
        <taxon>Terriglobia</taxon>
        <taxon>Terriglobales</taxon>
        <taxon>Acidobacteriaceae</taxon>
        <taxon>Granulicella</taxon>
    </lineage>
</organism>
<evidence type="ECO:0000313" key="2">
    <source>
        <dbReference type="Proteomes" id="UP000589520"/>
    </source>
</evidence>
<dbReference type="Proteomes" id="UP000589520">
    <property type="component" value="Unassembled WGS sequence"/>
</dbReference>